<comment type="caution">
    <text evidence="1">The sequence shown here is derived from an EMBL/GenBank/DDBJ whole genome shotgun (WGS) entry which is preliminary data.</text>
</comment>
<protein>
    <submittedName>
        <fullName evidence="1">Uncharacterized protein</fullName>
    </submittedName>
</protein>
<keyword evidence="2" id="KW-1185">Reference proteome</keyword>
<dbReference type="Proteomes" id="UP000537131">
    <property type="component" value="Unassembled WGS sequence"/>
</dbReference>
<accession>A0A7Y0ED41</accession>
<proteinExistence type="predicted"/>
<dbReference type="AlphaFoldDB" id="A0A7Y0ED41"/>
<dbReference type="EMBL" id="JABBNI010000001">
    <property type="protein sequence ID" value="NMM61161.1"/>
    <property type="molecule type" value="Genomic_DNA"/>
</dbReference>
<reference evidence="1 2" key="1">
    <citation type="submission" date="2020-06" db="EMBL/GenBank/DDBJ databases">
        <title>Complete Genome Sequence of Clostridium muelleri sp. nov. P21T, an Acid-Alcohol Producing Acetogen Isolated from Old Hay.</title>
        <authorList>
            <person name="Duncan K.E."/>
            <person name="Tanner R.S."/>
        </authorList>
    </citation>
    <scope>NUCLEOTIDE SEQUENCE [LARGE SCALE GENOMIC DNA]</scope>
    <source>
        <strain evidence="1 2">P21</strain>
    </source>
</reference>
<organism evidence="1 2">
    <name type="scientific">Clostridium muellerianum</name>
    <dbReference type="NCBI Taxonomy" id="2716538"/>
    <lineage>
        <taxon>Bacteria</taxon>
        <taxon>Bacillati</taxon>
        <taxon>Bacillota</taxon>
        <taxon>Clostridia</taxon>
        <taxon>Eubacteriales</taxon>
        <taxon>Clostridiaceae</taxon>
        <taxon>Clostridium</taxon>
    </lineage>
</organism>
<dbReference type="InterPro" id="IPR057955">
    <property type="entry name" value="SF0329-like"/>
</dbReference>
<sequence>MDGNELFQINDVLRGRLYNKGIIDYFKEPEILQKNLIEQGCYNTSEFYKFAKEFYYNMDIKTALSSQNPLIQFFAIIDRRCGRRTLEKLDVNNRPYFIKKVYNLRMQTKS</sequence>
<evidence type="ECO:0000313" key="1">
    <source>
        <dbReference type="EMBL" id="NMM61161.1"/>
    </source>
</evidence>
<dbReference type="Pfam" id="PF25753">
    <property type="entry name" value="SF0329"/>
    <property type="match status" value="1"/>
</dbReference>
<name>A0A7Y0ED41_9CLOT</name>
<evidence type="ECO:0000313" key="2">
    <source>
        <dbReference type="Proteomes" id="UP000537131"/>
    </source>
</evidence>
<gene>
    <name evidence="1" type="ORF">HBE96_00270</name>
</gene>